<dbReference type="InterPro" id="IPR010354">
    <property type="entry name" value="Oleate_hydratase"/>
</dbReference>
<dbReference type="AlphaFoldDB" id="A0A291IRR9"/>
<dbReference type="PANTHER" id="PTHR37417">
    <property type="entry name" value="67 KDA MYOSIN-CROSS-REACTIVE ANTIGEN FAMILY PROTEIN (AFU_ORTHOLOGUE AFUA_5G09970)"/>
    <property type="match status" value="1"/>
</dbReference>
<evidence type="ECO:0000313" key="1">
    <source>
        <dbReference type="EMBL" id="ATG97625.1"/>
    </source>
</evidence>
<proteinExistence type="predicted"/>
<dbReference type="RefSeq" id="WP_096862913.1">
    <property type="nucleotide sequence ID" value="NZ_CP023668.1"/>
</dbReference>
<organism evidence="1 2">
    <name type="scientific">Mesoplasma lactucae ATCC 49193</name>
    <dbReference type="NCBI Taxonomy" id="81460"/>
    <lineage>
        <taxon>Bacteria</taxon>
        <taxon>Bacillati</taxon>
        <taxon>Mycoplasmatota</taxon>
        <taxon>Mollicutes</taxon>
        <taxon>Entomoplasmatales</taxon>
        <taxon>Entomoplasmataceae</taxon>
        <taxon>Mesoplasma</taxon>
    </lineage>
</organism>
<dbReference type="PANTHER" id="PTHR37417:SF3">
    <property type="entry name" value="MYOSIN-CROSSREACTIVE PROTEIN"/>
    <property type="match status" value="1"/>
</dbReference>
<evidence type="ECO:0000313" key="2">
    <source>
        <dbReference type="Proteomes" id="UP000232227"/>
    </source>
</evidence>
<gene>
    <name evidence="1" type="ORF">CP520_02680</name>
</gene>
<dbReference type="NCBIfam" id="NF010584">
    <property type="entry name" value="PRK13977.1"/>
    <property type="match status" value="1"/>
</dbReference>
<dbReference type="InterPro" id="IPR036188">
    <property type="entry name" value="FAD/NAD-bd_sf"/>
</dbReference>
<dbReference type="Proteomes" id="UP000232227">
    <property type="component" value="Chromosome"/>
</dbReference>
<dbReference type="OrthoDB" id="4540221at2"/>
<dbReference type="Pfam" id="PF06100">
    <property type="entry name" value="MCRA"/>
    <property type="match status" value="1"/>
</dbReference>
<dbReference type="EMBL" id="CP023668">
    <property type="protein sequence ID" value="ATG97625.1"/>
    <property type="molecule type" value="Genomic_DNA"/>
</dbReference>
<protein>
    <submittedName>
        <fullName evidence="1">Oleate hydratase</fullName>
    </submittedName>
</protein>
<dbReference type="GO" id="GO:0071949">
    <property type="term" value="F:FAD binding"/>
    <property type="evidence" value="ECO:0007669"/>
    <property type="project" value="InterPro"/>
</dbReference>
<reference evidence="1 2" key="1">
    <citation type="submission" date="2017-09" db="EMBL/GenBank/DDBJ databases">
        <title>SPAdes assembly of the Mesoplasma lactucae genome.</title>
        <authorList>
            <person name="Knight T.F."/>
            <person name="Rubinstein R."/>
            <person name="Citino T."/>
        </authorList>
    </citation>
    <scope>NUCLEOTIDE SEQUENCE [LARGE SCALE GENOMIC DNA]</scope>
    <source>
        <strain evidence="1 2">831-C4</strain>
    </source>
</reference>
<sequence length="597" mass="68839">MYNSNGNYEAFANPKKPARTDEIKDVYLVGSGLASLAAAAFMIRDAKFPGEKIHIFEELPLSGGSLDGRYMEHRGWVVRGGREMENHFECLWDLFRSIPSIENKEYSVLDEFYWLNKQYPNSSHCRLIENRGQRKADDGKYVLSMKSIQEIVKLVLTDEKDLQDVAINDVFSEEFFASNFWWYWQTMFAFEDWASAMEMRRYLMRFIHHVDGLADFTALKFTNYNQYESLVLPLVNYLKANNVSFEYETRVDDIIVDSKSKDKTASKIELTRAGKKETINLTKDDLVFVTNGSITESSTYGDQNTPAPKTKALGGSWNLWKSLAEQDKAFGKPEKFYDTIKENSWFISATMTLTDDEVIPYMEKISKRVPKPHQPVTGGIVTAIDSNWELSYTMNRQPHFIKQEDGTYVVWFYALLSGIEGNYIKKPVEDCTGKEIAQEWLWHMGVPEDKIEDLSTNHMITVPVYMPYITSYFQPRALGDRPYFIPEGYTNLACIGNFAEIERDTVFTTEYSVRTAMSAVYQLFQVDRGVPEVFASAFDLRTLAKAAYWLTDQKDISEMDLPFMDKQLAKILSKKVENNFIGEFLTAEHLLKPKTKK</sequence>
<accession>A0A291IRR9</accession>
<name>A0A291IRR9_9MOLU</name>
<dbReference type="Gene3D" id="3.50.50.60">
    <property type="entry name" value="FAD/NAD(P)-binding domain"/>
    <property type="match status" value="3"/>
</dbReference>
<keyword evidence="2" id="KW-1185">Reference proteome</keyword>
<dbReference type="GO" id="GO:0006631">
    <property type="term" value="P:fatty acid metabolic process"/>
    <property type="evidence" value="ECO:0007669"/>
    <property type="project" value="InterPro"/>
</dbReference>
<dbReference type="GO" id="GO:0050151">
    <property type="term" value="F:oleate hydratase activity"/>
    <property type="evidence" value="ECO:0007669"/>
    <property type="project" value="InterPro"/>
</dbReference>
<dbReference type="SUPFAM" id="SSF51905">
    <property type="entry name" value="FAD/NAD(P)-binding domain"/>
    <property type="match status" value="1"/>
</dbReference>
<dbReference type="KEGG" id="mlac:CP520_02680"/>